<comment type="catalytic activity">
    <reaction evidence="16">
        <text>L-tyrosyl-[protein] + ATP = O-phospho-L-tyrosyl-[protein] + ADP + H(+)</text>
        <dbReference type="Rhea" id="RHEA:10596"/>
        <dbReference type="Rhea" id="RHEA-COMP:10136"/>
        <dbReference type="Rhea" id="RHEA-COMP:20101"/>
        <dbReference type="ChEBI" id="CHEBI:15378"/>
        <dbReference type="ChEBI" id="CHEBI:30616"/>
        <dbReference type="ChEBI" id="CHEBI:46858"/>
        <dbReference type="ChEBI" id="CHEBI:61978"/>
        <dbReference type="ChEBI" id="CHEBI:456216"/>
        <dbReference type="EC" id="2.7.10.2"/>
    </reaction>
</comment>
<keyword evidence="12" id="KW-0067">ATP-binding</keyword>
<sequence>MTAKHLPPVGIPLDEQDREGGLRLDHLLATLKRHFLVITGVTVLTASLAVVKAVTDDPVYRAEFELLTPSSTPESKVISNLTSEILGSVTNPVDTAAVDETTLKILESPRVMKPVLEKLQQRYPDISYKTLISNLGIVPNAGGDVLTVSYQNTDSEKVIYVLDLVLDAYLRYSLEDRQNDISRGISFVDEQLPVAREQVQELEARLESLRQSYNLIDPLLQGEQLTMQASRFSSQRFDLQVEIEEAQSIYQDLQQELARGEELASTSALLENERYQSLLNRLTEIDSQLAEELSLYLDDSPEVAVIKDHRANLEPLIEQEGARVQDQIASQIRELSDRDRALSDTIDALNQQIKGLSTVARQYNDIQRELDIATANLNQFLTKREALRIDAAQRQTPWELLTPVDNPKASSASAKRNLLLGTVLGLLLGVGVAIAWERIKGTINTIEELKDITQLPLLATIPHNRLLANGQPLALAMTQLGELGVNMDLPFNGHSKSTPFLEAFKRLSTNLRLNNPDTPLKSLAISSATPNSGKSTISFHLAHTNASMGQKTLLVDMDLRRPTLHRFCNTSNDKGLSNYITGELELDDILIGPPVSENFYIISSGPIPPDPMQILSAKRMKDFLQQIYEEFDMVIFDTPPLLGFVDAFVAAGYTQGLLLTVRLSETKFSHLNSAMEELSIAKVPVIGMVANDLRQESENSYSYYQYYQQTPESMDQELKYVDSPSDYGDTLPRHSTLSRPLKTLSKFWGKK</sequence>
<feature type="coiled-coil region" evidence="17">
    <location>
        <begin position="332"/>
        <end position="383"/>
    </location>
</feature>
<name>A0A947GJT5_9CYAN</name>
<keyword evidence="14" id="KW-0472">Membrane</keyword>
<evidence type="ECO:0000256" key="13">
    <source>
        <dbReference type="ARBA" id="ARBA00022989"/>
    </source>
</evidence>
<evidence type="ECO:0000313" key="21">
    <source>
        <dbReference type="Proteomes" id="UP000717364"/>
    </source>
</evidence>
<keyword evidence="13" id="KW-1133">Transmembrane helix</keyword>
<keyword evidence="8" id="KW-0808">Transferase</keyword>
<comment type="similarity">
    <text evidence="4">Belongs to the etk/wzc family.</text>
</comment>
<keyword evidence="15" id="KW-0829">Tyrosine-protein kinase</keyword>
<comment type="similarity">
    <text evidence="3">Belongs to the CpsD/CapB family.</text>
</comment>
<dbReference type="Pfam" id="PF13614">
    <property type="entry name" value="AAA_31"/>
    <property type="match status" value="1"/>
</dbReference>
<dbReference type="EMBL" id="JADOES010000042">
    <property type="protein sequence ID" value="MBT9317275.1"/>
    <property type="molecule type" value="Genomic_DNA"/>
</dbReference>
<evidence type="ECO:0000259" key="18">
    <source>
        <dbReference type="Pfam" id="PF02706"/>
    </source>
</evidence>
<dbReference type="EC" id="2.7.10.2" evidence="5"/>
<dbReference type="PANTHER" id="PTHR32309:SF13">
    <property type="entry name" value="FERRIC ENTEROBACTIN TRANSPORT PROTEIN FEPE"/>
    <property type="match status" value="1"/>
</dbReference>
<keyword evidence="21" id="KW-1185">Reference proteome</keyword>
<evidence type="ECO:0000256" key="14">
    <source>
        <dbReference type="ARBA" id="ARBA00023136"/>
    </source>
</evidence>
<keyword evidence="10" id="KW-0547">Nucleotide-binding</keyword>
<dbReference type="InterPro" id="IPR050445">
    <property type="entry name" value="Bact_polysacc_biosynth/exp"/>
</dbReference>
<dbReference type="InterPro" id="IPR003856">
    <property type="entry name" value="LPS_length_determ_N"/>
</dbReference>
<evidence type="ECO:0000256" key="15">
    <source>
        <dbReference type="ARBA" id="ARBA00023137"/>
    </source>
</evidence>
<dbReference type="Proteomes" id="UP000717364">
    <property type="component" value="Unassembled WGS sequence"/>
</dbReference>
<dbReference type="Pfam" id="PF02706">
    <property type="entry name" value="Wzz"/>
    <property type="match status" value="1"/>
</dbReference>
<keyword evidence="6" id="KW-1003">Cell membrane</keyword>
<comment type="subcellular location">
    <subcellularLocation>
        <location evidence="1">Cell inner membrane</location>
        <topology evidence="1">Multi-pass membrane protein</topology>
    </subcellularLocation>
</comment>
<dbReference type="InterPro" id="IPR025669">
    <property type="entry name" value="AAA_dom"/>
</dbReference>
<evidence type="ECO:0000313" key="20">
    <source>
        <dbReference type="EMBL" id="MBT9317275.1"/>
    </source>
</evidence>
<dbReference type="GO" id="GO:0005524">
    <property type="term" value="F:ATP binding"/>
    <property type="evidence" value="ECO:0007669"/>
    <property type="project" value="UniProtKB-KW"/>
</dbReference>
<feature type="domain" description="Polysaccharide chain length determinant N-terminal" evidence="18">
    <location>
        <begin position="24"/>
        <end position="119"/>
    </location>
</feature>
<evidence type="ECO:0000256" key="7">
    <source>
        <dbReference type="ARBA" id="ARBA00022519"/>
    </source>
</evidence>
<dbReference type="InterPro" id="IPR005702">
    <property type="entry name" value="Wzc-like_C"/>
</dbReference>
<evidence type="ECO:0000256" key="1">
    <source>
        <dbReference type="ARBA" id="ARBA00004429"/>
    </source>
</evidence>
<evidence type="ECO:0000259" key="19">
    <source>
        <dbReference type="Pfam" id="PF13614"/>
    </source>
</evidence>
<dbReference type="AlphaFoldDB" id="A0A947GJT5"/>
<dbReference type="Gene3D" id="3.40.50.300">
    <property type="entry name" value="P-loop containing nucleotide triphosphate hydrolases"/>
    <property type="match status" value="1"/>
</dbReference>
<evidence type="ECO:0000256" key="2">
    <source>
        <dbReference type="ARBA" id="ARBA00006683"/>
    </source>
</evidence>
<organism evidence="20 21">
    <name type="scientific">Leptothoe spongobia TAU-MAC 1115</name>
    <dbReference type="NCBI Taxonomy" id="1967444"/>
    <lineage>
        <taxon>Bacteria</taxon>
        <taxon>Bacillati</taxon>
        <taxon>Cyanobacteriota</taxon>
        <taxon>Cyanophyceae</taxon>
        <taxon>Nodosilineales</taxon>
        <taxon>Cymatolegaceae</taxon>
        <taxon>Leptothoe</taxon>
        <taxon>Leptothoe spongobia</taxon>
    </lineage>
</organism>
<dbReference type="CDD" id="cd05387">
    <property type="entry name" value="BY-kinase"/>
    <property type="match status" value="1"/>
</dbReference>
<reference evidence="20" key="1">
    <citation type="submission" date="2020-11" db="EMBL/GenBank/DDBJ databases">
        <authorList>
            <person name="Konstantinou D."/>
            <person name="Gkelis S."/>
            <person name="Popin R."/>
            <person name="Fewer D."/>
            <person name="Sivonen K."/>
        </authorList>
    </citation>
    <scope>NUCLEOTIDE SEQUENCE</scope>
    <source>
        <strain evidence="20">TAU-MAC 1115</strain>
    </source>
</reference>
<evidence type="ECO:0000256" key="4">
    <source>
        <dbReference type="ARBA" id="ARBA00008883"/>
    </source>
</evidence>
<accession>A0A947GJT5</accession>
<comment type="similarity">
    <text evidence="2">Belongs to the CpsC/CapA family.</text>
</comment>
<evidence type="ECO:0000256" key="17">
    <source>
        <dbReference type="SAM" id="Coils"/>
    </source>
</evidence>
<dbReference type="InterPro" id="IPR027417">
    <property type="entry name" value="P-loop_NTPase"/>
</dbReference>
<evidence type="ECO:0000256" key="10">
    <source>
        <dbReference type="ARBA" id="ARBA00022741"/>
    </source>
</evidence>
<evidence type="ECO:0000256" key="11">
    <source>
        <dbReference type="ARBA" id="ARBA00022777"/>
    </source>
</evidence>
<feature type="coiled-coil region" evidence="17">
    <location>
        <begin position="185"/>
        <end position="212"/>
    </location>
</feature>
<protein>
    <recommendedName>
        <fullName evidence="5">non-specific protein-tyrosine kinase</fullName>
        <ecNumber evidence="5">2.7.10.2</ecNumber>
    </recommendedName>
</protein>
<dbReference type="PANTHER" id="PTHR32309">
    <property type="entry name" value="TYROSINE-PROTEIN KINASE"/>
    <property type="match status" value="1"/>
</dbReference>
<feature type="coiled-coil region" evidence="17">
    <location>
        <begin position="236"/>
        <end position="263"/>
    </location>
</feature>
<keyword evidence="9" id="KW-0812">Transmembrane</keyword>
<gene>
    <name evidence="20" type="ORF">IXB50_17765</name>
</gene>
<evidence type="ECO:0000256" key="12">
    <source>
        <dbReference type="ARBA" id="ARBA00022840"/>
    </source>
</evidence>
<dbReference type="SUPFAM" id="SSF52540">
    <property type="entry name" value="P-loop containing nucleoside triphosphate hydrolases"/>
    <property type="match status" value="1"/>
</dbReference>
<comment type="caution">
    <text evidence="20">The sequence shown here is derived from an EMBL/GenBank/DDBJ whole genome shotgun (WGS) entry which is preliminary data.</text>
</comment>
<evidence type="ECO:0000256" key="16">
    <source>
        <dbReference type="ARBA" id="ARBA00051245"/>
    </source>
</evidence>
<evidence type="ECO:0000256" key="6">
    <source>
        <dbReference type="ARBA" id="ARBA00022475"/>
    </source>
</evidence>
<keyword evidence="17" id="KW-0175">Coiled coil</keyword>
<evidence type="ECO:0000256" key="8">
    <source>
        <dbReference type="ARBA" id="ARBA00022679"/>
    </source>
</evidence>
<feature type="domain" description="AAA" evidence="19">
    <location>
        <begin position="524"/>
        <end position="645"/>
    </location>
</feature>
<dbReference type="GO" id="GO:0005886">
    <property type="term" value="C:plasma membrane"/>
    <property type="evidence" value="ECO:0007669"/>
    <property type="project" value="UniProtKB-SubCell"/>
</dbReference>
<keyword evidence="11" id="KW-0418">Kinase</keyword>
<dbReference type="NCBIfam" id="TIGR01007">
    <property type="entry name" value="eps_fam"/>
    <property type="match status" value="1"/>
</dbReference>
<dbReference type="GO" id="GO:0004715">
    <property type="term" value="F:non-membrane spanning protein tyrosine kinase activity"/>
    <property type="evidence" value="ECO:0007669"/>
    <property type="project" value="UniProtKB-EC"/>
</dbReference>
<evidence type="ECO:0000256" key="3">
    <source>
        <dbReference type="ARBA" id="ARBA00007316"/>
    </source>
</evidence>
<keyword evidence="7" id="KW-0997">Cell inner membrane</keyword>
<dbReference type="RefSeq" id="WP_215610342.1">
    <property type="nucleotide sequence ID" value="NZ_JADOES010000042.1"/>
</dbReference>
<evidence type="ECO:0000256" key="9">
    <source>
        <dbReference type="ARBA" id="ARBA00022692"/>
    </source>
</evidence>
<evidence type="ECO:0000256" key="5">
    <source>
        <dbReference type="ARBA" id="ARBA00011903"/>
    </source>
</evidence>
<proteinExistence type="inferred from homology"/>
<reference evidence="20" key="2">
    <citation type="journal article" date="2021" name="Mar. Drugs">
        <title>Genome Reduction and Secondary Metabolism of the Marine Sponge-Associated Cyanobacterium Leptothoe.</title>
        <authorList>
            <person name="Konstantinou D."/>
            <person name="Popin R.V."/>
            <person name="Fewer D.P."/>
            <person name="Sivonen K."/>
            <person name="Gkelis S."/>
        </authorList>
    </citation>
    <scope>NUCLEOTIDE SEQUENCE</scope>
    <source>
        <strain evidence="20">TAU-MAC 1115</strain>
    </source>
</reference>